<dbReference type="InterPro" id="IPR036652">
    <property type="entry name" value="YjeF_N_dom_sf"/>
</dbReference>
<evidence type="ECO:0000256" key="4">
    <source>
        <dbReference type="ARBA" id="ARBA00022490"/>
    </source>
</evidence>
<dbReference type="Pfam" id="PF09532">
    <property type="entry name" value="FDF"/>
    <property type="match status" value="1"/>
</dbReference>
<proteinExistence type="inferred from homology"/>
<dbReference type="GO" id="GO:0033962">
    <property type="term" value="P:P-body assembly"/>
    <property type="evidence" value="ECO:0007669"/>
    <property type="project" value="TreeGrafter"/>
</dbReference>
<feature type="compositionally biased region" description="Polar residues" evidence="5">
    <location>
        <begin position="272"/>
        <end position="281"/>
    </location>
</feature>
<dbReference type="SUPFAM" id="SSF64153">
    <property type="entry name" value="YjeF N-terminal domain-like"/>
    <property type="match status" value="1"/>
</dbReference>
<dbReference type="Proteomes" id="UP001211065">
    <property type="component" value="Unassembled WGS sequence"/>
</dbReference>
<reference evidence="8" key="1">
    <citation type="submission" date="2020-05" db="EMBL/GenBank/DDBJ databases">
        <title>Phylogenomic resolution of chytrid fungi.</title>
        <authorList>
            <person name="Stajich J.E."/>
            <person name="Amses K."/>
            <person name="Simmons R."/>
            <person name="Seto K."/>
            <person name="Myers J."/>
            <person name="Bonds A."/>
            <person name="Quandt C.A."/>
            <person name="Barry K."/>
            <person name="Liu P."/>
            <person name="Grigoriev I."/>
            <person name="Longcore J.E."/>
            <person name="James T.Y."/>
        </authorList>
    </citation>
    <scope>NUCLEOTIDE SEQUENCE</scope>
    <source>
        <strain evidence="8">JEL0476</strain>
    </source>
</reference>
<name>A0AAD5XWM4_9FUNG</name>
<evidence type="ECO:0000259" key="7">
    <source>
        <dbReference type="PROSITE" id="PS51512"/>
    </source>
</evidence>
<dbReference type="AlphaFoldDB" id="A0AAD5XWM4"/>
<keyword evidence="9" id="KW-1185">Reference proteome</keyword>
<dbReference type="PANTHER" id="PTHR13612:SF0">
    <property type="entry name" value="ENHANCER OF MRNA-DECAPPING PROTEIN 3"/>
    <property type="match status" value="1"/>
</dbReference>
<evidence type="ECO:0000256" key="5">
    <source>
        <dbReference type="SAM" id="MobiDB-lite"/>
    </source>
</evidence>
<dbReference type="Gene3D" id="2.30.30.100">
    <property type="match status" value="1"/>
</dbReference>
<feature type="domain" description="YjeF N-terminal" evidence="6">
    <location>
        <begin position="408"/>
        <end position="641"/>
    </location>
</feature>
<dbReference type="PROSITE" id="PS51385">
    <property type="entry name" value="YJEF_N"/>
    <property type="match status" value="1"/>
</dbReference>
<dbReference type="InterPro" id="IPR025609">
    <property type="entry name" value="Lsm14-like_N"/>
</dbReference>
<dbReference type="EMBL" id="JADGJW010000188">
    <property type="protein sequence ID" value="KAJ3222170.1"/>
    <property type="molecule type" value="Genomic_DNA"/>
</dbReference>
<dbReference type="InterPro" id="IPR025762">
    <property type="entry name" value="DFDF"/>
</dbReference>
<feature type="compositionally biased region" description="Low complexity" evidence="5">
    <location>
        <begin position="220"/>
        <end position="232"/>
    </location>
</feature>
<dbReference type="GO" id="GO:0003729">
    <property type="term" value="F:mRNA binding"/>
    <property type="evidence" value="ECO:0007669"/>
    <property type="project" value="TreeGrafter"/>
</dbReference>
<feature type="compositionally biased region" description="Basic residues" evidence="5">
    <location>
        <begin position="233"/>
        <end position="243"/>
    </location>
</feature>
<evidence type="ECO:0000256" key="3">
    <source>
        <dbReference type="ARBA" id="ARBA00015797"/>
    </source>
</evidence>
<dbReference type="Pfam" id="PF03853">
    <property type="entry name" value="YjeF_N"/>
    <property type="match status" value="1"/>
</dbReference>
<dbReference type="Gene3D" id="3.40.50.10260">
    <property type="entry name" value="YjeF N-terminal domain"/>
    <property type="match status" value="1"/>
</dbReference>
<comment type="caution">
    <text evidence="8">The sequence shown here is derived from an EMBL/GenBank/DDBJ whole genome shotgun (WGS) entry which is preliminary data.</text>
</comment>
<feature type="domain" description="DFDF" evidence="7">
    <location>
        <begin position="290"/>
        <end position="326"/>
    </location>
</feature>
<accession>A0AAD5XWM4</accession>
<dbReference type="GO" id="GO:0031087">
    <property type="term" value="P:deadenylation-independent decapping of nuclear-transcribed mRNA"/>
    <property type="evidence" value="ECO:0007669"/>
    <property type="project" value="TreeGrafter"/>
</dbReference>
<comment type="subcellular location">
    <subcellularLocation>
        <location evidence="1">Cytoplasm</location>
        <location evidence="1">P-body</location>
    </subcellularLocation>
</comment>
<dbReference type="PANTHER" id="PTHR13612">
    <property type="entry name" value="ENHANCER OF MRNA-DECAPPING PROTEIN 3"/>
    <property type="match status" value="1"/>
</dbReference>
<keyword evidence="4" id="KW-0963">Cytoplasm</keyword>
<protein>
    <recommendedName>
        <fullName evidence="3">Enhancer of mRNA-decapping protein 3</fullName>
    </recommendedName>
</protein>
<evidence type="ECO:0000259" key="6">
    <source>
        <dbReference type="PROSITE" id="PS51385"/>
    </source>
</evidence>
<gene>
    <name evidence="8" type="primary">EDC3</name>
    <name evidence="8" type="ORF">HK099_002603</name>
</gene>
<dbReference type="SMART" id="SM01199">
    <property type="entry name" value="FDF"/>
    <property type="match status" value="1"/>
</dbReference>
<feature type="region of interest" description="Disordered" evidence="5">
    <location>
        <begin position="220"/>
        <end position="289"/>
    </location>
</feature>
<sequence>MADFFGLEVKVSLVSGALVRGTVQNVDQKTQRLTLSSAVVQNGKLNQQFDIFYISGNDIKDLQLSSNNKPPLQLPDQIHKQSKPATFSIPNQSFNDVNPDLINHSFQQSNNFISQSDSTAFPGMTQVLNSVHDTSSSTNYLQKNLVSNHKTVQHKTSNYSHPYGDPAIISMEYQQPSPPIPILSRTISQRSSNILAHGLKENEEEGNSTEELEYDDFVQQYQSQQQQQQPPKNKQKKNLKKKNNIVDNSNSNFAHAYEPLIPEKKSEKGKSNKQQYGNNQAKQKKRGNEWANNDVSDYVQEFDFQANLAEFDKKQVFDEISREDQTEPETLLVNLNKKRPATLKNQQNYVKTVPKLGIREMVLDTPSGDETGNEAEVEESFSFESDHDFNNGNLVRRRSNVIRRPYLTTLSELDTMDRISVSTTGPNPDQQIENAARCCAMLVMQAIGGSRRFKVGNHNAPPIIVVLAGECRAGGYGIATARQLANHDCNVIVCWVGGYGDGDGVQSIEGQNITPQLEILNASGAKLVQSAAELPITSNHPVDLVIDGLLGGRRSIKSISSEGGRKYRIVEAIRWAMSTSAPKLSLEAPSGSKGFNLQESPLHISPKYTLAFGLPLTLCYTFPDVGEIFLADIGIPKKLIEKILENCKEEEEEEDDSSTQALTEEKKKEKIKYFMPFADKFLVGLTATGVQQYACNKSINDFSFVAPEARLFDEGVKVGDHFARKDEFGAWLMNKKTSGSNHGVMEDISFVLRINTVGGVAPPSEQCKKDKEVVNVKYNALYLFFADTELSDSY</sequence>
<feature type="compositionally biased region" description="Basic and acidic residues" evidence="5">
    <location>
        <begin position="261"/>
        <end position="270"/>
    </location>
</feature>
<dbReference type="PROSITE" id="PS51512">
    <property type="entry name" value="DFDF"/>
    <property type="match status" value="1"/>
</dbReference>
<evidence type="ECO:0000256" key="1">
    <source>
        <dbReference type="ARBA" id="ARBA00004201"/>
    </source>
</evidence>
<dbReference type="Pfam" id="PF11937">
    <property type="entry name" value="DUF3455"/>
    <property type="match status" value="1"/>
</dbReference>
<evidence type="ECO:0000313" key="8">
    <source>
        <dbReference type="EMBL" id="KAJ3222170.1"/>
    </source>
</evidence>
<organism evidence="8 9">
    <name type="scientific">Clydaea vesicula</name>
    <dbReference type="NCBI Taxonomy" id="447962"/>
    <lineage>
        <taxon>Eukaryota</taxon>
        <taxon>Fungi</taxon>
        <taxon>Fungi incertae sedis</taxon>
        <taxon>Chytridiomycota</taxon>
        <taxon>Chytridiomycota incertae sedis</taxon>
        <taxon>Chytridiomycetes</taxon>
        <taxon>Lobulomycetales</taxon>
        <taxon>Lobulomycetaceae</taxon>
        <taxon>Clydaea</taxon>
    </lineage>
</organism>
<dbReference type="SMART" id="SM01271">
    <property type="entry name" value="LSM14"/>
    <property type="match status" value="1"/>
</dbReference>
<dbReference type="InterPro" id="IPR019050">
    <property type="entry name" value="FDF_dom"/>
</dbReference>
<comment type="similarity">
    <text evidence="2">Belongs to the EDC3 family.</text>
</comment>
<evidence type="ECO:0000313" key="9">
    <source>
        <dbReference type="Proteomes" id="UP001211065"/>
    </source>
</evidence>
<dbReference type="GO" id="GO:0000932">
    <property type="term" value="C:P-body"/>
    <property type="evidence" value="ECO:0007669"/>
    <property type="project" value="UniProtKB-SubCell"/>
</dbReference>
<evidence type="ECO:0000256" key="2">
    <source>
        <dbReference type="ARBA" id="ARBA00006610"/>
    </source>
</evidence>
<dbReference type="InterPro" id="IPR004443">
    <property type="entry name" value="YjeF_N_dom"/>
</dbReference>
<dbReference type="InterPro" id="IPR021851">
    <property type="entry name" value="DUF3455"/>
</dbReference>